<reference evidence="3 4" key="1">
    <citation type="submission" date="2018-06" db="EMBL/GenBank/DDBJ databases">
        <title>Comparative genomics reveals the genomic features of Rhizophagus irregularis, R. cerebriforme, R. diaphanum and Gigaspora rosea, and their symbiotic lifestyle signature.</title>
        <authorList>
            <person name="Morin E."/>
            <person name="San Clemente H."/>
            <person name="Chen E.C.H."/>
            <person name="De La Providencia I."/>
            <person name="Hainaut M."/>
            <person name="Kuo A."/>
            <person name="Kohler A."/>
            <person name="Murat C."/>
            <person name="Tang N."/>
            <person name="Roy S."/>
            <person name="Loubradou J."/>
            <person name="Henrissat B."/>
            <person name="Grigoriev I.V."/>
            <person name="Corradi N."/>
            <person name="Roux C."/>
            <person name="Martin F.M."/>
        </authorList>
    </citation>
    <scope>NUCLEOTIDE SEQUENCE [LARGE SCALE GENOMIC DNA]</scope>
    <source>
        <strain evidence="3 4">DAOM 227022</strain>
    </source>
</reference>
<sequence length="226" mass="25105">MALVHTFDPQSITWSSPPIMGVNPNLIRKSELTGVNHDGKMYLFGGVTFDGVNFTFVNDMLILDTINLRWGKGSLVNVPTPRCYYGATLLPNNNIIYIGGSDTTINHDPKTLNIVQGDALTLSEVYLYDTINDIWSTKTTSGKIPSNRAIFSTVLGLDGQRIIIFGGDFINPGYLDTTIYVLDLTNFSWYVPKISGKIPSPRINHQANVIGKYMVISFGKYILYII</sequence>
<evidence type="ECO:0000313" key="3">
    <source>
        <dbReference type="EMBL" id="RIA85746.1"/>
    </source>
</evidence>
<accession>A0A397SMA4</accession>
<evidence type="ECO:0000256" key="1">
    <source>
        <dbReference type="ARBA" id="ARBA00022441"/>
    </source>
</evidence>
<protein>
    <recommendedName>
        <fullName evidence="5">Galactose oxidase</fullName>
    </recommendedName>
</protein>
<dbReference type="OrthoDB" id="432528at2759"/>
<dbReference type="SUPFAM" id="SSF117281">
    <property type="entry name" value="Kelch motif"/>
    <property type="match status" value="1"/>
</dbReference>
<dbReference type="Gene3D" id="2.120.10.80">
    <property type="entry name" value="Kelch-type beta propeller"/>
    <property type="match status" value="1"/>
</dbReference>
<proteinExistence type="predicted"/>
<keyword evidence="4" id="KW-1185">Reference proteome</keyword>
<evidence type="ECO:0008006" key="5">
    <source>
        <dbReference type="Google" id="ProtNLM"/>
    </source>
</evidence>
<name>A0A397SMA4_9GLOM</name>
<dbReference type="InterPro" id="IPR015915">
    <property type="entry name" value="Kelch-typ_b-propeller"/>
</dbReference>
<organism evidence="3 4">
    <name type="scientific">Glomus cerebriforme</name>
    <dbReference type="NCBI Taxonomy" id="658196"/>
    <lineage>
        <taxon>Eukaryota</taxon>
        <taxon>Fungi</taxon>
        <taxon>Fungi incertae sedis</taxon>
        <taxon>Mucoromycota</taxon>
        <taxon>Glomeromycotina</taxon>
        <taxon>Glomeromycetes</taxon>
        <taxon>Glomerales</taxon>
        <taxon>Glomeraceae</taxon>
        <taxon>Glomus</taxon>
    </lineage>
</organism>
<dbReference type="AlphaFoldDB" id="A0A397SMA4"/>
<comment type="caution">
    <text evidence="3">The sequence shown here is derived from an EMBL/GenBank/DDBJ whole genome shotgun (WGS) entry which is preliminary data.</text>
</comment>
<gene>
    <name evidence="3" type="ORF">C1645_879107</name>
</gene>
<dbReference type="PANTHER" id="PTHR46093:SF18">
    <property type="entry name" value="FIBRONECTIN TYPE-III DOMAIN-CONTAINING PROTEIN"/>
    <property type="match status" value="1"/>
</dbReference>
<keyword evidence="2" id="KW-0677">Repeat</keyword>
<evidence type="ECO:0000313" key="4">
    <source>
        <dbReference type="Proteomes" id="UP000265703"/>
    </source>
</evidence>
<evidence type="ECO:0000256" key="2">
    <source>
        <dbReference type="ARBA" id="ARBA00022737"/>
    </source>
</evidence>
<dbReference type="Pfam" id="PF24681">
    <property type="entry name" value="Kelch_KLHDC2_KLHL20_DRC7"/>
    <property type="match status" value="1"/>
</dbReference>
<keyword evidence="1" id="KW-0880">Kelch repeat</keyword>
<dbReference type="PANTHER" id="PTHR46093">
    <property type="entry name" value="ACYL-COA-BINDING DOMAIN-CONTAINING PROTEIN 5"/>
    <property type="match status" value="1"/>
</dbReference>
<dbReference type="Proteomes" id="UP000265703">
    <property type="component" value="Unassembled WGS sequence"/>
</dbReference>
<dbReference type="EMBL" id="QKYT01000407">
    <property type="protein sequence ID" value="RIA85746.1"/>
    <property type="molecule type" value="Genomic_DNA"/>
</dbReference>